<evidence type="ECO:0000313" key="13">
    <source>
        <dbReference type="RefSeq" id="XP_030044086.1"/>
    </source>
</evidence>
<evidence type="ECO:0000313" key="12">
    <source>
        <dbReference type="Proteomes" id="UP000515156"/>
    </source>
</evidence>
<evidence type="ECO:0000256" key="2">
    <source>
        <dbReference type="ARBA" id="ARBA00022475"/>
    </source>
</evidence>
<keyword evidence="7" id="KW-1015">Disulfide bond</keyword>
<evidence type="ECO:0000256" key="10">
    <source>
        <dbReference type="SAM" id="Phobius"/>
    </source>
</evidence>
<dbReference type="GO" id="GO:0004930">
    <property type="term" value="F:G protein-coupled receptor activity"/>
    <property type="evidence" value="ECO:0007669"/>
    <property type="project" value="UniProtKB-KW"/>
</dbReference>
<dbReference type="GO" id="GO:0005886">
    <property type="term" value="C:plasma membrane"/>
    <property type="evidence" value="ECO:0007669"/>
    <property type="project" value="UniProtKB-SubCell"/>
</dbReference>
<dbReference type="PROSITE" id="PS50262">
    <property type="entry name" value="G_PROTEIN_RECEP_F1_2"/>
    <property type="match status" value="1"/>
</dbReference>
<feature type="domain" description="G-protein coupled receptors family 1 profile" evidence="11">
    <location>
        <begin position="44"/>
        <end position="299"/>
    </location>
</feature>
<keyword evidence="4 10" id="KW-1133">Transmembrane helix</keyword>
<name>A0A6P7WSC3_9AMPH</name>
<dbReference type="RefSeq" id="XP_030044086.1">
    <property type="nucleotide sequence ID" value="XM_030188226.1"/>
</dbReference>
<dbReference type="PANTHER" id="PTHR24231:SF52">
    <property type="entry name" value="CYSTEINYL LEUKOTRIENE RECEPTOR 2-LIKE"/>
    <property type="match status" value="1"/>
</dbReference>
<feature type="transmembrane region" description="Helical" evidence="10">
    <location>
        <begin position="65"/>
        <end position="88"/>
    </location>
</feature>
<dbReference type="InterPro" id="IPR000276">
    <property type="entry name" value="GPCR_Rhodpsn"/>
</dbReference>
<feature type="transmembrane region" description="Helical" evidence="10">
    <location>
        <begin position="189"/>
        <end position="214"/>
    </location>
</feature>
<dbReference type="PRINTS" id="PR01157">
    <property type="entry name" value="P2YPURNOCPTR"/>
</dbReference>
<reference evidence="13 14" key="1">
    <citation type="submission" date="2025-04" db="UniProtKB">
        <authorList>
            <consortium name="RefSeq"/>
        </authorList>
    </citation>
    <scope>IDENTIFICATION</scope>
</reference>
<evidence type="ECO:0000256" key="4">
    <source>
        <dbReference type="ARBA" id="ARBA00022989"/>
    </source>
</evidence>
<keyword evidence="5" id="KW-0297">G-protein coupled receptor</keyword>
<dbReference type="Gene3D" id="1.20.1070.10">
    <property type="entry name" value="Rhodopsin 7-helix transmembrane proteins"/>
    <property type="match status" value="1"/>
</dbReference>
<sequence length="330" mass="37861">MLVPTMGFHPVLANSSSYQQCSHDYKFPIYTGAYLFIFLLGFSFNASSLYVFLCLIPRRTPNNIFMINLAVSDLFFTLTLPLRIIYYLRQGDWIFGSPLCGILIYAFYLNMYTSILFLTALSVSRYVAVLHPMRIRVLFSFRRSVVISVVIWLVVGLATSPFLLAKSFWRDGKVRCFEPRNESSLTRILIMNYSGLIVGFAIPFFTIVICYACIIRHLKRGSQDLKGCQPRRGRVIALIVIVLCVFFFCFLPYHIQRTVHLHFATHRRDDCSITLLMQKMVVLTICMASTNSCFNPLLYYFAGSSFRSALRSKVRHNNTGSSWKGHGIQT</sequence>
<dbReference type="PRINTS" id="PR00237">
    <property type="entry name" value="GPCRRHODOPSN"/>
</dbReference>
<dbReference type="Pfam" id="PF00001">
    <property type="entry name" value="7tm_1"/>
    <property type="match status" value="1"/>
</dbReference>
<dbReference type="InterPro" id="IPR017452">
    <property type="entry name" value="GPCR_Rhodpsn_7TM"/>
</dbReference>
<comment type="subcellular location">
    <subcellularLocation>
        <location evidence="1">Cell membrane</location>
        <topology evidence="1">Multi-pass membrane protein</topology>
    </subcellularLocation>
</comment>
<evidence type="ECO:0000313" key="14">
    <source>
        <dbReference type="RefSeq" id="XP_030044088.1"/>
    </source>
</evidence>
<dbReference type="SUPFAM" id="SSF81321">
    <property type="entry name" value="Family A G protein-coupled receptor-like"/>
    <property type="match status" value="1"/>
</dbReference>
<protein>
    <submittedName>
        <fullName evidence="13 14">Cysteinyl leukotriene receptor 2-like</fullName>
    </submittedName>
</protein>
<dbReference type="AlphaFoldDB" id="A0A6P7WSC3"/>
<dbReference type="RefSeq" id="XP_030044088.1">
    <property type="nucleotide sequence ID" value="XM_030188228.1"/>
</dbReference>
<dbReference type="Proteomes" id="UP000515156">
    <property type="component" value="Chromosome 14"/>
</dbReference>
<gene>
    <name evidence="13 14" type="primary">LOC115458337</name>
</gene>
<feature type="transmembrane region" description="Helical" evidence="10">
    <location>
        <begin position="33"/>
        <end position="53"/>
    </location>
</feature>
<dbReference type="KEGG" id="muo:115458337"/>
<keyword evidence="3 10" id="KW-0812">Transmembrane</keyword>
<evidence type="ECO:0000256" key="3">
    <source>
        <dbReference type="ARBA" id="ARBA00022692"/>
    </source>
</evidence>
<dbReference type="PANTHER" id="PTHR24231">
    <property type="entry name" value="PURINOCEPTOR-RELATED G-PROTEIN COUPLED RECEPTOR"/>
    <property type="match status" value="1"/>
</dbReference>
<evidence type="ECO:0000256" key="5">
    <source>
        <dbReference type="ARBA" id="ARBA00023040"/>
    </source>
</evidence>
<dbReference type="FunFam" id="1.20.1070.10:FF:000017">
    <property type="entry name" value="lysophosphatidic acid receptor 4"/>
    <property type="match status" value="1"/>
</dbReference>
<dbReference type="GeneID" id="115458337"/>
<evidence type="ECO:0000256" key="8">
    <source>
        <dbReference type="ARBA" id="ARBA00023170"/>
    </source>
</evidence>
<evidence type="ECO:0000256" key="6">
    <source>
        <dbReference type="ARBA" id="ARBA00023136"/>
    </source>
</evidence>
<proteinExistence type="predicted"/>
<evidence type="ECO:0000256" key="1">
    <source>
        <dbReference type="ARBA" id="ARBA00004651"/>
    </source>
</evidence>
<feature type="transmembrane region" description="Helical" evidence="10">
    <location>
        <begin position="94"/>
        <end position="123"/>
    </location>
</feature>
<keyword evidence="12" id="KW-1185">Reference proteome</keyword>
<keyword evidence="8" id="KW-0675">Receptor</keyword>
<feature type="transmembrane region" description="Helical" evidence="10">
    <location>
        <begin position="275"/>
        <end position="302"/>
    </location>
</feature>
<keyword evidence="6 10" id="KW-0472">Membrane</keyword>
<keyword evidence="2" id="KW-1003">Cell membrane</keyword>
<dbReference type="OrthoDB" id="9990906at2759"/>
<evidence type="ECO:0000259" key="11">
    <source>
        <dbReference type="PROSITE" id="PS50262"/>
    </source>
</evidence>
<organism evidence="12 13">
    <name type="scientific">Microcaecilia unicolor</name>
    <dbReference type="NCBI Taxonomy" id="1415580"/>
    <lineage>
        <taxon>Eukaryota</taxon>
        <taxon>Metazoa</taxon>
        <taxon>Chordata</taxon>
        <taxon>Craniata</taxon>
        <taxon>Vertebrata</taxon>
        <taxon>Euteleostomi</taxon>
        <taxon>Amphibia</taxon>
        <taxon>Gymnophiona</taxon>
        <taxon>Siphonopidae</taxon>
        <taxon>Microcaecilia</taxon>
    </lineage>
</organism>
<accession>A0A6P7WSC3</accession>
<keyword evidence="9" id="KW-0807">Transducer</keyword>
<evidence type="ECO:0000256" key="7">
    <source>
        <dbReference type="ARBA" id="ARBA00023157"/>
    </source>
</evidence>
<feature type="transmembrane region" description="Helical" evidence="10">
    <location>
        <begin position="144"/>
        <end position="169"/>
    </location>
</feature>
<feature type="transmembrane region" description="Helical" evidence="10">
    <location>
        <begin position="235"/>
        <end position="255"/>
    </location>
</feature>
<evidence type="ECO:0000256" key="9">
    <source>
        <dbReference type="ARBA" id="ARBA00023224"/>
    </source>
</evidence>